<feature type="domain" description="FAD-dependent urate hydroxylase HpyO/Asp monooxygenase CreE-like FAD/NAD(P)-binding" evidence="1">
    <location>
        <begin position="7"/>
        <end position="149"/>
    </location>
</feature>
<protein>
    <submittedName>
        <fullName evidence="2">NAD(P)/FAD-binding protein YdhS</fullName>
    </submittedName>
</protein>
<dbReference type="Proteomes" id="UP000727456">
    <property type="component" value="Unassembled WGS sequence"/>
</dbReference>
<dbReference type="Pfam" id="PF13454">
    <property type="entry name" value="NAD_binding_9"/>
    <property type="match status" value="1"/>
</dbReference>
<dbReference type="InterPro" id="IPR052189">
    <property type="entry name" value="L-asp_N-monooxygenase_NS-form"/>
</dbReference>
<organism evidence="2 3">
    <name type="scientific">Sphingomonas vulcanisoli</name>
    <dbReference type="NCBI Taxonomy" id="1658060"/>
    <lineage>
        <taxon>Bacteria</taxon>
        <taxon>Pseudomonadati</taxon>
        <taxon>Pseudomonadota</taxon>
        <taxon>Alphaproteobacteria</taxon>
        <taxon>Sphingomonadales</taxon>
        <taxon>Sphingomonadaceae</taxon>
        <taxon>Sphingomonas</taxon>
    </lineage>
</organism>
<proteinExistence type="predicted"/>
<dbReference type="RefSeq" id="WP_167075377.1">
    <property type="nucleotide sequence ID" value="NZ_JAAOZC010000013.1"/>
</dbReference>
<accession>A0ABX0TZG0</accession>
<dbReference type="SUPFAM" id="SSF51905">
    <property type="entry name" value="FAD/NAD(P)-binding domain"/>
    <property type="match status" value="2"/>
</dbReference>
<dbReference type="PANTHER" id="PTHR40254:SF1">
    <property type="entry name" value="BLR0577 PROTEIN"/>
    <property type="match status" value="1"/>
</dbReference>
<gene>
    <name evidence="2" type="ORF">FHS31_003241</name>
</gene>
<evidence type="ECO:0000259" key="1">
    <source>
        <dbReference type="Pfam" id="PF13454"/>
    </source>
</evidence>
<sequence>MQIKHVAIIGGGFSGALQAVNLLRHEGPRATLIERRRTTARGVAYSAAHPDHLLNVRAGNMSALSDDPGHFARWLAEHHPELGAGFAPRLIYGEYLSGILEKTREADLARLSLLRDEAVDVNVRGDAVEVVLASGGRIGADAAILAVGNLPPHIPPGIDPQALGPDRFAHDPWATSWEEGLGPDDTVVVIGSGLTTIDIVLALDARGYQGRIVALSRRGLTPRIHDDVKLPPPLHDRPKPEAVGLLRHVRGRAKAIGWREAVDELRPFTQDLWVGAEAEQRNRFLRHLRPWWDIHRHRMAPSIAARIVALQAEGRLHILAGKLIGSEAAGEGVRVTYRPRGEDAPVTLAARRIINATGPQGDLRRSADPLLARLLERGLIRPDPMRIGIDVTAQSEVIGADGQPQSRLFALGPMTRGTFWEIVAVPDIRRQTWSVARKLSNAHWVGGEGL</sequence>
<dbReference type="InterPro" id="IPR038732">
    <property type="entry name" value="HpyO/CreE_NAD-binding"/>
</dbReference>
<dbReference type="EMBL" id="JAAOZC010000013">
    <property type="protein sequence ID" value="NIJ09604.1"/>
    <property type="molecule type" value="Genomic_DNA"/>
</dbReference>
<evidence type="ECO:0000313" key="3">
    <source>
        <dbReference type="Proteomes" id="UP000727456"/>
    </source>
</evidence>
<reference evidence="2 3" key="1">
    <citation type="submission" date="2020-03" db="EMBL/GenBank/DDBJ databases">
        <title>Genomic Encyclopedia of Type Strains, Phase III (KMG-III): the genomes of soil and plant-associated and newly described type strains.</title>
        <authorList>
            <person name="Whitman W."/>
        </authorList>
    </citation>
    <scope>NUCLEOTIDE SEQUENCE [LARGE SCALE GENOMIC DNA]</scope>
    <source>
        <strain evidence="2 3">CECT 8804</strain>
    </source>
</reference>
<dbReference type="Gene3D" id="3.50.50.60">
    <property type="entry name" value="FAD/NAD(P)-binding domain"/>
    <property type="match status" value="1"/>
</dbReference>
<keyword evidence="3" id="KW-1185">Reference proteome</keyword>
<comment type="caution">
    <text evidence="2">The sequence shown here is derived from an EMBL/GenBank/DDBJ whole genome shotgun (WGS) entry which is preliminary data.</text>
</comment>
<evidence type="ECO:0000313" key="2">
    <source>
        <dbReference type="EMBL" id="NIJ09604.1"/>
    </source>
</evidence>
<dbReference type="InterPro" id="IPR036188">
    <property type="entry name" value="FAD/NAD-bd_sf"/>
</dbReference>
<name>A0ABX0TZG0_9SPHN</name>
<dbReference type="PANTHER" id="PTHR40254">
    <property type="entry name" value="BLR0577 PROTEIN"/>
    <property type="match status" value="1"/>
</dbReference>